<dbReference type="STRING" id="96773.Tchl_2528"/>
<reference evidence="1 2" key="1">
    <citation type="submission" date="2016-12" db="EMBL/GenBank/DDBJ databases">
        <title>Complete genome sequence of Thauera chlorobenzoica, a Betaproteobacterium degrading haloaromatics anaerobically to CO2 and halides.</title>
        <authorList>
            <person name="Goris T."/>
            <person name="Mergelsberg M."/>
            <person name="Boll M."/>
        </authorList>
    </citation>
    <scope>NUCLEOTIDE SEQUENCE [LARGE SCALE GENOMIC DNA]</scope>
    <source>
        <strain evidence="1 2">3CB1</strain>
    </source>
</reference>
<dbReference type="EMBL" id="CP018839">
    <property type="protein sequence ID" value="APR05354.1"/>
    <property type="molecule type" value="Genomic_DNA"/>
</dbReference>
<name>A0A1H5UVU6_9RHOO</name>
<dbReference type="KEGG" id="tcl:Tchl_2528"/>
<dbReference type="AlphaFoldDB" id="A0A1H5UVU6"/>
<dbReference type="Proteomes" id="UP000185739">
    <property type="component" value="Chromosome"/>
</dbReference>
<evidence type="ECO:0000313" key="2">
    <source>
        <dbReference type="Proteomes" id="UP000185739"/>
    </source>
</evidence>
<gene>
    <name evidence="1" type="ORF">Tchl_2528</name>
</gene>
<evidence type="ECO:0000313" key="1">
    <source>
        <dbReference type="EMBL" id="APR05354.1"/>
    </source>
</evidence>
<accession>A0A1H5UVU6</accession>
<dbReference type="RefSeq" id="WP_075148725.1">
    <property type="nucleotide sequence ID" value="NZ_CP018839.1"/>
</dbReference>
<proteinExistence type="predicted"/>
<keyword evidence="2" id="KW-1185">Reference proteome</keyword>
<organism evidence="1 2">
    <name type="scientific">Thauera chlorobenzoica</name>
    <dbReference type="NCBI Taxonomy" id="96773"/>
    <lineage>
        <taxon>Bacteria</taxon>
        <taxon>Pseudomonadati</taxon>
        <taxon>Pseudomonadota</taxon>
        <taxon>Betaproteobacteria</taxon>
        <taxon>Rhodocyclales</taxon>
        <taxon>Zoogloeaceae</taxon>
        <taxon>Thauera</taxon>
    </lineage>
</organism>
<sequence length="440" mass="46345">MALLFSVVVLLISTLTVFVASRSALSEQRLSANEARSRAAFEHAQGGMDYAVGEFARGIDITMATNPLNTAADPDNDSKPALPDVLAAHIRVAFCSPAVADFRCADTPAAVPPIQNCQPPAGEYLLQPFAVACGWSDDDSARHIIVQRLGGTPAFPSGAVNNPLSTPASAGMGGSFTVVNYFNNLTYWTGGSLDYGNATVKSFIRNPGSTPANYSDDSVYPTESDIYKSYQLADALGDQCAVIADENDRIYNNKCKAPTNKSTTHLLQSTDKGANANTIGADVVDKDINLAALSEASFFRQFFGLDKTGYKDSVASEVLTPSEAADKFAAGVHGEVIWVDGPLTLSGNEPIGSIDRPVVLIVDGDLALGAGIDFYGVLYTSGSLSGNANGNIYGAVLAHGGTTNLNGNPTIFYDEAVLGNTMKVGRRTAIAGSWRDWTIE</sequence>
<dbReference type="OrthoDB" id="5786365at2"/>
<protein>
    <submittedName>
        <fullName evidence="1">Type IV fimbrial biogenesis protein PilX</fullName>
    </submittedName>
</protein>